<dbReference type="AlphaFoldDB" id="A0AAV2HD90"/>
<comment type="caution">
    <text evidence="1">The sequence shown here is derived from an EMBL/GenBank/DDBJ whole genome shotgun (WGS) entry which is preliminary data.</text>
</comment>
<proteinExistence type="predicted"/>
<gene>
    <name evidence="1" type="ORF">GSLYS_00005910001</name>
</gene>
<sequence length="50" mass="5805">MEATKVNLNVSDYSVHQTTLEQVFLTFTRSQVTPKEEEKFSELTKIFCCC</sequence>
<evidence type="ECO:0000313" key="2">
    <source>
        <dbReference type="Proteomes" id="UP001497497"/>
    </source>
</evidence>
<evidence type="ECO:0000313" key="1">
    <source>
        <dbReference type="EMBL" id="CAL1531815.1"/>
    </source>
</evidence>
<accession>A0AAV2HD90</accession>
<dbReference type="Proteomes" id="UP001497497">
    <property type="component" value="Unassembled WGS sequence"/>
</dbReference>
<protein>
    <submittedName>
        <fullName evidence="1">Uncharacterized protein</fullName>
    </submittedName>
</protein>
<organism evidence="1 2">
    <name type="scientific">Lymnaea stagnalis</name>
    <name type="common">Great pond snail</name>
    <name type="synonym">Helix stagnalis</name>
    <dbReference type="NCBI Taxonomy" id="6523"/>
    <lineage>
        <taxon>Eukaryota</taxon>
        <taxon>Metazoa</taxon>
        <taxon>Spiralia</taxon>
        <taxon>Lophotrochozoa</taxon>
        <taxon>Mollusca</taxon>
        <taxon>Gastropoda</taxon>
        <taxon>Heterobranchia</taxon>
        <taxon>Euthyneura</taxon>
        <taxon>Panpulmonata</taxon>
        <taxon>Hygrophila</taxon>
        <taxon>Lymnaeoidea</taxon>
        <taxon>Lymnaeidae</taxon>
        <taxon>Lymnaea</taxon>
    </lineage>
</organism>
<dbReference type="EMBL" id="CAXITT010000098">
    <property type="protein sequence ID" value="CAL1531815.1"/>
    <property type="molecule type" value="Genomic_DNA"/>
</dbReference>
<feature type="non-terminal residue" evidence="1">
    <location>
        <position position="50"/>
    </location>
</feature>
<reference evidence="1 2" key="1">
    <citation type="submission" date="2024-04" db="EMBL/GenBank/DDBJ databases">
        <authorList>
            <consortium name="Genoscope - CEA"/>
            <person name="William W."/>
        </authorList>
    </citation>
    <scope>NUCLEOTIDE SEQUENCE [LARGE SCALE GENOMIC DNA]</scope>
</reference>
<name>A0AAV2HD90_LYMST</name>
<keyword evidence="2" id="KW-1185">Reference proteome</keyword>